<dbReference type="FunFam" id="3.20.20.140:FF:000007">
    <property type="entry name" value="Imidazolonepropionase"/>
    <property type="match status" value="1"/>
</dbReference>
<dbReference type="InterPro" id="IPR032466">
    <property type="entry name" value="Metal_Hydrolase"/>
</dbReference>
<feature type="binding site" evidence="7">
    <location>
        <position position="80"/>
    </location>
    <ligand>
        <name>Zn(2+)</name>
        <dbReference type="ChEBI" id="CHEBI:29105"/>
    </ligand>
</feature>
<dbReference type="STRING" id="112903.SAMN04490178_12342"/>
<dbReference type="GO" id="GO:0005737">
    <property type="term" value="C:cytoplasm"/>
    <property type="evidence" value="ECO:0007669"/>
    <property type="project" value="UniProtKB-SubCell"/>
</dbReference>
<reference evidence="9 10" key="1">
    <citation type="submission" date="2016-10" db="EMBL/GenBank/DDBJ databases">
        <authorList>
            <person name="de Groot N.N."/>
        </authorList>
    </citation>
    <scope>NUCLEOTIDE SEQUENCE [LARGE SCALE GENOMIC DNA]</scope>
    <source>
        <strain evidence="9 10">DSM 13305</strain>
    </source>
</reference>
<dbReference type="EMBL" id="FODY01000023">
    <property type="protein sequence ID" value="SEP38707.1"/>
    <property type="molecule type" value="Genomic_DNA"/>
</dbReference>
<keyword evidence="6 7" id="KW-0408">Iron</keyword>
<keyword evidence="10" id="KW-1185">Reference proteome</keyword>
<dbReference type="InterPro" id="IPR006680">
    <property type="entry name" value="Amidohydro-rel"/>
</dbReference>
<dbReference type="EC" id="3.5.2.7" evidence="1 7"/>
<feature type="binding site" evidence="7">
    <location>
        <position position="250"/>
    </location>
    <ligand>
        <name>Zn(2+)</name>
        <dbReference type="ChEBI" id="CHEBI:29105"/>
    </ligand>
</feature>
<keyword evidence="4 7" id="KW-0369">Histidine metabolism</keyword>
<keyword evidence="2 7" id="KW-0479">Metal-binding</keyword>
<comment type="catalytic activity">
    <reaction evidence="7">
        <text>4-imidazolone-5-propanoate + H2O = N-formimidoyl-L-glutamate</text>
        <dbReference type="Rhea" id="RHEA:23660"/>
        <dbReference type="ChEBI" id="CHEBI:15377"/>
        <dbReference type="ChEBI" id="CHEBI:58928"/>
        <dbReference type="ChEBI" id="CHEBI:77893"/>
        <dbReference type="EC" id="3.5.2.7"/>
    </reaction>
</comment>
<comment type="similarity">
    <text evidence="7">Belongs to the metallo-dependent hydrolases superfamily. HutI family.</text>
</comment>
<dbReference type="HAMAP" id="MF_00372">
    <property type="entry name" value="HutI"/>
    <property type="match status" value="1"/>
</dbReference>
<organism evidence="9 10">
    <name type="scientific">Propionispora vibrioides</name>
    <dbReference type="NCBI Taxonomy" id="112903"/>
    <lineage>
        <taxon>Bacteria</taxon>
        <taxon>Bacillati</taxon>
        <taxon>Bacillota</taxon>
        <taxon>Negativicutes</taxon>
        <taxon>Selenomonadales</taxon>
        <taxon>Sporomusaceae</taxon>
        <taxon>Propionispora</taxon>
    </lineage>
</organism>
<dbReference type="PANTHER" id="PTHR42752">
    <property type="entry name" value="IMIDAZOLONEPROPIONASE"/>
    <property type="match status" value="1"/>
</dbReference>
<dbReference type="GO" id="GO:0019557">
    <property type="term" value="P:L-histidine catabolic process to glutamate and formate"/>
    <property type="evidence" value="ECO:0007669"/>
    <property type="project" value="UniProtKB-UniPathway"/>
</dbReference>
<comment type="cofactor">
    <cofactor evidence="7">
        <name>Zn(2+)</name>
        <dbReference type="ChEBI" id="CHEBI:29105"/>
    </cofactor>
    <cofactor evidence="7">
        <name>Fe(3+)</name>
        <dbReference type="ChEBI" id="CHEBI:29034"/>
    </cofactor>
    <text evidence="7">Binds 1 zinc or iron ion per subunit.</text>
</comment>
<evidence type="ECO:0000313" key="9">
    <source>
        <dbReference type="EMBL" id="SEP38707.1"/>
    </source>
</evidence>
<feature type="binding site" evidence="7">
    <location>
        <position position="80"/>
    </location>
    <ligand>
        <name>Fe(3+)</name>
        <dbReference type="ChEBI" id="CHEBI:29034"/>
    </ligand>
</feature>
<feature type="domain" description="Amidohydrolase-related" evidence="8">
    <location>
        <begin position="271"/>
        <end position="409"/>
    </location>
</feature>
<dbReference type="SUPFAM" id="SSF51338">
    <property type="entry name" value="Composite domain of metallo-dependent hydrolases"/>
    <property type="match status" value="1"/>
</dbReference>
<evidence type="ECO:0000256" key="4">
    <source>
        <dbReference type="ARBA" id="ARBA00022808"/>
    </source>
</evidence>
<dbReference type="Gene3D" id="3.20.20.140">
    <property type="entry name" value="Metal-dependent hydrolases"/>
    <property type="match status" value="1"/>
</dbReference>
<comment type="pathway">
    <text evidence="7">Amino-acid degradation; L-histidine degradation into L-glutamate; N-formimidoyl-L-glutamate from L-histidine: step 3/3.</text>
</comment>
<dbReference type="GO" id="GO:0005506">
    <property type="term" value="F:iron ion binding"/>
    <property type="evidence" value="ECO:0007669"/>
    <property type="project" value="UniProtKB-UniRule"/>
</dbReference>
<dbReference type="NCBIfam" id="TIGR01224">
    <property type="entry name" value="hutI"/>
    <property type="match status" value="1"/>
</dbReference>
<evidence type="ECO:0000256" key="5">
    <source>
        <dbReference type="ARBA" id="ARBA00022833"/>
    </source>
</evidence>
<dbReference type="InterPro" id="IPR011059">
    <property type="entry name" value="Metal-dep_hydrolase_composite"/>
</dbReference>
<evidence type="ECO:0000256" key="3">
    <source>
        <dbReference type="ARBA" id="ARBA00022801"/>
    </source>
</evidence>
<dbReference type="PANTHER" id="PTHR42752:SF1">
    <property type="entry name" value="IMIDAZOLONEPROPIONASE-RELATED"/>
    <property type="match status" value="1"/>
</dbReference>
<evidence type="ECO:0000313" key="10">
    <source>
        <dbReference type="Proteomes" id="UP000198847"/>
    </source>
</evidence>
<dbReference type="UniPathway" id="UPA00379">
    <property type="reaction ID" value="UER00551"/>
</dbReference>
<feature type="binding site" evidence="7">
    <location>
        <position position="152"/>
    </location>
    <ligand>
        <name>4-imidazolone-5-propanoate</name>
        <dbReference type="ChEBI" id="CHEBI:77893"/>
    </ligand>
</feature>
<dbReference type="SUPFAM" id="SSF51556">
    <property type="entry name" value="Metallo-dependent hydrolases"/>
    <property type="match status" value="1"/>
</dbReference>
<dbReference type="OrthoDB" id="9775607at2"/>
<dbReference type="InterPro" id="IPR005920">
    <property type="entry name" value="HutI"/>
</dbReference>
<feature type="binding site" evidence="7">
    <location>
        <position position="82"/>
    </location>
    <ligand>
        <name>Fe(3+)</name>
        <dbReference type="ChEBI" id="CHEBI:29034"/>
    </ligand>
</feature>
<gene>
    <name evidence="7" type="primary">hutI</name>
    <name evidence="9" type="ORF">SAMN04490178_12342</name>
</gene>
<comment type="function">
    <text evidence="7">Catalyzes the hydrolytic cleavage of the carbon-nitrogen bond in imidazolone-5-propanoate to yield N-formimidoyl-L-glutamate. It is the third step in the universal histidine degradation pathway.</text>
</comment>
<dbReference type="GO" id="GO:0050480">
    <property type="term" value="F:imidazolonepropionase activity"/>
    <property type="evidence" value="ECO:0007669"/>
    <property type="project" value="UniProtKB-UniRule"/>
</dbReference>
<evidence type="ECO:0000256" key="6">
    <source>
        <dbReference type="ARBA" id="ARBA00023004"/>
    </source>
</evidence>
<feature type="binding site" evidence="7">
    <location>
        <position position="82"/>
    </location>
    <ligand>
        <name>Zn(2+)</name>
        <dbReference type="ChEBI" id="CHEBI:29105"/>
    </ligand>
</feature>
<evidence type="ECO:0000256" key="7">
    <source>
        <dbReference type="HAMAP-Rule" id="MF_00372"/>
    </source>
</evidence>
<comment type="subcellular location">
    <subcellularLocation>
        <location evidence="7">Cytoplasm</location>
    </subcellularLocation>
</comment>
<feature type="binding site" evidence="7">
    <location>
        <position position="185"/>
    </location>
    <ligand>
        <name>4-imidazolone-5-propanoate</name>
        <dbReference type="ChEBI" id="CHEBI:77893"/>
    </ligand>
</feature>
<keyword evidence="3 7" id="KW-0378">Hydrolase</keyword>
<dbReference type="Gene3D" id="2.30.40.10">
    <property type="entry name" value="Urease, subunit C, domain 1"/>
    <property type="match status" value="1"/>
</dbReference>
<dbReference type="GO" id="GO:0008270">
    <property type="term" value="F:zinc ion binding"/>
    <property type="evidence" value="ECO:0007669"/>
    <property type="project" value="UniProtKB-UniRule"/>
</dbReference>
<feature type="binding site" evidence="7">
    <location>
        <position position="89"/>
    </location>
    <ligand>
        <name>4-imidazolone-5-propanoate</name>
        <dbReference type="ChEBI" id="CHEBI:77893"/>
    </ligand>
</feature>
<dbReference type="Pfam" id="PF01979">
    <property type="entry name" value="Amidohydro_1"/>
    <property type="match status" value="1"/>
</dbReference>
<feature type="binding site" evidence="7">
    <location>
        <position position="324"/>
    </location>
    <ligand>
        <name>Fe(3+)</name>
        <dbReference type="ChEBI" id="CHEBI:29034"/>
    </ligand>
</feature>
<feature type="binding site" evidence="7">
    <location>
        <position position="253"/>
    </location>
    <ligand>
        <name>4-imidazolone-5-propanoate</name>
        <dbReference type="ChEBI" id="CHEBI:77893"/>
    </ligand>
</feature>
<evidence type="ECO:0000256" key="1">
    <source>
        <dbReference type="ARBA" id="ARBA00012864"/>
    </source>
</evidence>
<feature type="binding site" evidence="7">
    <location>
        <position position="326"/>
    </location>
    <ligand>
        <name>N-formimidoyl-L-glutamate</name>
        <dbReference type="ChEBI" id="CHEBI:58928"/>
    </ligand>
</feature>
<feature type="binding site" evidence="7">
    <location>
        <position position="250"/>
    </location>
    <ligand>
        <name>Fe(3+)</name>
        <dbReference type="ChEBI" id="CHEBI:29034"/>
    </ligand>
</feature>
<sequence>MKGVVIQNAAEVVTPVGGQAKFGREMNDLSRIEHASVVIEDGMIQAVDQTAVIASRYDLRQYERIDAAGQSVIPGFVDSHTHFLFGGYRADEFMLRLTGSTYMELMAAGGGIGSTVRHTRQTGREELYRLGKDRLDAMLAFGITTVEGKSGYGLERETELKQLTVMQALAQDHPLELVSTFMGAHAVPPEYRGREESYIDFLLAEVLPVVKERGLAEFCDVFCEQGVFSLEQSRRLLLQARELGFGLKLHADEICSLGGAELAGELQAVSAEHLLHASKDGIQALARNRVIATLLPSTAFCLNEPFAAARSMIDSGCAVALASDFNPGSCFSYSVPLLLALACIKMKMTAEEALTALTLNGAAALNRAERLGSIEPGKQADLLILKYPSYKFLIYHTGINVVQKVIKKGCLLCTNR</sequence>
<accession>A0A1H8XG59</accession>
<dbReference type="AlphaFoldDB" id="A0A1H8XG59"/>
<feature type="binding site" evidence="7">
    <location>
        <position position="329"/>
    </location>
    <ligand>
        <name>4-imidazolone-5-propanoate</name>
        <dbReference type="ChEBI" id="CHEBI:77893"/>
    </ligand>
</feature>
<proteinExistence type="inferred from homology"/>
<dbReference type="RefSeq" id="WP_091749871.1">
    <property type="nucleotide sequence ID" value="NZ_FODY01000023.1"/>
</dbReference>
<keyword evidence="7" id="KW-0963">Cytoplasm</keyword>
<feature type="binding site" evidence="7">
    <location>
        <position position="152"/>
    </location>
    <ligand>
        <name>N-formimidoyl-L-glutamate</name>
        <dbReference type="ChEBI" id="CHEBI:58928"/>
    </ligand>
</feature>
<protein>
    <recommendedName>
        <fullName evidence="1 7">Imidazolonepropionase</fullName>
        <ecNumber evidence="1 7">3.5.2.7</ecNumber>
    </recommendedName>
    <alternativeName>
        <fullName evidence="7">Imidazolone-5-propionate hydrolase</fullName>
    </alternativeName>
</protein>
<dbReference type="GO" id="GO:0019556">
    <property type="term" value="P:L-histidine catabolic process to glutamate and formamide"/>
    <property type="evidence" value="ECO:0007669"/>
    <property type="project" value="UniProtKB-UniRule"/>
</dbReference>
<dbReference type="CDD" id="cd01296">
    <property type="entry name" value="Imidazolone-5PH"/>
    <property type="match status" value="1"/>
</dbReference>
<feature type="binding site" evidence="7">
    <location>
        <position position="324"/>
    </location>
    <ligand>
        <name>Zn(2+)</name>
        <dbReference type="ChEBI" id="CHEBI:29105"/>
    </ligand>
</feature>
<evidence type="ECO:0000256" key="2">
    <source>
        <dbReference type="ARBA" id="ARBA00022723"/>
    </source>
</evidence>
<name>A0A1H8XG59_9FIRM</name>
<keyword evidence="5 7" id="KW-0862">Zinc</keyword>
<dbReference type="Proteomes" id="UP000198847">
    <property type="component" value="Unassembled WGS sequence"/>
</dbReference>
<evidence type="ECO:0000259" key="8">
    <source>
        <dbReference type="Pfam" id="PF01979"/>
    </source>
</evidence>
<feature type="binding site" evidence="7">
    <location>
        <position position="328"/>
    </location>
    <ligand>
        <name>N-formimidoyl-L-glutamate</name>
        <dbReference type="ChEBI" id="CHEBI:58928"/>
    </ligand>
</feature>